<dbReference type="InterPro" id="IPR004561">
    <property type="entry name" value="IsoChor_synthase"/>
</dbReference>
<accession>A0ABR5TDL8</accession>
<organism evidence="7 8">
    <name type="scientific">Burkholderia savannae</name>
    <dbReference type="NCBI Taxonomy" id="1637837"/>
    <lineage>
        <taxon>Bacteria</taxon>
        <taxon>Pseudomonadati</taxon>
        <taxon>Pseudomonadota</taxon>
        <taxon>Betaproteobacteria</taxon>
        <taxon>Burkholderiales</taxon>
        <taxon>Burkholderiaceae</taxon>
        <taxon>Burkholderia</taxon>
        <taxon>pseudomallei group</taxon>
    </lineage>
</organism>
<evidence type="ECO:0000256" key="2">
    <source>
        <dbReference type="ARBA" id="ARBA00005297"/>
    </source>
</evidence>
<protein>
    <recommendedName>
        <fullName evidence="3">isochorismate synthase</fullName>
        <ecNumber evidence="3">5.4.4.2</ecNumber>
    </recommendedName>
    <alternativeName>
        <fullName evidence="5">Isochorismate mutase</fullName>
    </alternativeName>
</protein>
<proteinExistence type="inferred from homology"/>
<dbReference type="PANTHER" id="PTHR42839">
    <property type="entry name" value="ISOCHORISMATE SYNTHASE ENTC"/>
    <property type="match status" value="1"/>
</dbReference>
<gene>
    <name evidence="7" type="ORF">WS72_01310</name>
</gene>
<comment type="similarity">
    <text evidence="2">Belongs to the isochorismate synthase family.</text>
</comment>
<evidence type="ECO:0000313" key="7">
    <source>
        <dbReference type="EMBL" id="KWZ41652.1"/>
    </source>
</evidence>
<name>A0ABR5TDL8_9BURK</name>
<dbReference type="SUPFAM" id="SSF56322">
    <property type="entry name" value="ADC synthase"/>
    <property type="match status" value="1"/>
</dbReference>
<keyword evidence="4" id="KW-0413">Isomerase</keyword>
<feature type="domain" description="Chorismate-utilising enzyme C-terminal" evidence="6">
    <location>
        <begin position="126"/>
        <end position="377"/>
    </location>
</feature>
<comment type="catalytic activity">
    <reaction evidence="1">
        <text>chorismate = isochorismate</text>
        <dbReference type="Rhea" id="RHEA:18985"/>
        <dbReference type="ChEBI" id="CHEBI:29748"/>
        <dbReference type="ChEBI" id="CHEBI:29780"/>
        <dbReference type="EC" id="5.4.4.2"/>
    </reaction>
</comment>
<dbReference type="EC" id="5.4.4.2" evidence="3"/>
<dbReference type="Pfam" id="PF00425">
    <property type="entry name" value="Chorismate_bind"/>
    <property type="match status" value="1"/>
</dbReference>
<evidence type="ECO:0000256" key="1">
    <source>
        <dbReference type="ARBA" id="ARBA00000799"/>
    </source>
</evidence>
<dbReference type="NCBIfam" id="TIGR00543">
    <property type="entry name" value="isochor_syn"/>
    <property type="match status" value="1"/>
</dbReference>
<keyword evidence="8" id="KW-1185">Reference proteome</keyword>
<dbReference type="Proteomes" id="UP000070255">
    <property type="component" value="Unassembled WGS sequence"/>
</dbReference>
<sequence>MNAIPKPEFLSVIQNVLDAHEPDAPFLFATPSHTLLARDVVERVPHGDEPLGARVQRALARAHEQGHGDAAVVGAVPFDVERPAALSVVRAMRRGGPLADVAPPLAAHRGGHDAYDYDARAVPPGAEYAAAVAQAVASIRAGHLEKVVLARTLELTGARPVDVRALIERLAARNPHGYTFSVDVGDGRALLGASPELLVSRFQGVLRANPLAGSAPRSSDPVEDRRRADALLESAKDLDEHRVVVDAVKESLAPFCKKLAVPARPSLVHTQTMWHLSTEVAGETSADALTLALALHPTPAVCGYPRSEAREAILRAEPFDRGFYAGTLGWVDARGDGEWIVTIRCAQARGATLRLFAGAGIVGDSVPEAELAETAAKFRTMLDAMGVDRSAATDAIARAAA</sequence>
<evidence type="ECO:0000256" key="4">
    <source>
        <dbReference type="ARBA" id="ARBA00023235"/>
    </source>
</evidence>
<dbReference type="Gene3D" id="3.60.120.10">
    <property type="entry name" value="Anthranilate synthase"/>
    <property type="match status" value="1"/>
</dbReference>
<evidence type="ECO:0000259" key="6">
    <source>
        <dbReference type="Pfam" id="PF00425"/>
    </source>
</evidence>
<dbReference type="InterPro" id="IPR005801">
    <property type="entry name" value="ADC_synthase"/>
</dbReference>
<evidence type="ECO:0000256" key="3">
    <source>
        <dbReference type="ARBA" id="ARBA00012824"/>
    </source>
</evidence>
<dbReference type="EMBL" id="LNJQ01000001">
    <property type="protein sequence ID" value="KWZ41652.1"/>
    <property type="molecule type" value="Genomic_DNA"/>
</dbReference>
<reference evidence="7 8" key="1">
    <citation type="submission" date="2015-11" db="EMBL/GenBank/DDBJ databases">
        <authorList>
            <person name="Sahl J."/>
            <person name="Wagner D."/>
            <person name="Keim P."/>
        </authorList>
    </citation>
    <scope>NUCLEOTIDE SEQUENCE [LARGE SCALE GENOMIC DNA]</scope>
    <source>
        <strain evidence="7 8">BDU18</strain>
    </source>
</reference>
<dbReference type="InterPro" id="IPR015890">
    <property type="entry name" value="Chorismate_C"/>
</dbReference>
<dbReference type="PANTHER" id="PTHR42839:SF2">
    <property type="entry name" value="ISOCHORISMATE SYNTHASE ENTC"/>
    <property type="match status" value="1"/>
</dbReference>
<evidence type="ECO:0000256" key="5">
    <source>
        <dbReference type="ARBA" id="ARBA00041564"/>
    </source>
</evidence>
<comment type="caution">
    <text evidence="7">The sequence shown here is derived from an EMBL/GenBank/DDBJ whole genome shotgun (WGS) entry which is preliminary data.</text>
</comment>
<dbReference type="RefSeq" id="WP_060821458.1">
    <property type="nucleotide sequence ID" value="NZ_LNJQ01000001.1"/>
</dbReference>
<evidence type="ECO:0000313" key="8">
    <source>
        <dbReference type="Proteomes" id="UP000070255"/>
    </source>
</evidence>